<dbReference type="EMBL" id="JBHTLD010000149">
    <property type="protein sequence ID" value="MFD1187515.1"/>
    <property type="molecule type" value="Genomic_DNA"/>
</dbReference>
<proteinExistence type="predicted"/>
<dbReference type="InterPro" id="IPR016047">
    <property type="entry name" value="M23ase_b-sheet_dom"/>
</dbReference>
<accession>A0ABW3SSH6</accession>
<comment type="caution">
    <text evidence="2">The sequence shown here is derived from an EMBL/GenBank/DDBJ whole genome shotgun (WGS) entry which is preliminary data.</text>
</comment>
<evidence type="ECO:0000259" key="1">
    <source>
        <dbReference type="Pfam" id="PF01551"/>
    </source>
</evidence>
<sequence length="233" mass="25893">MKNSQDLSAILGRHSHVFSPVIDADLNSDQVCVLDFSGNNELLQNTDLRDTATFNKAVQQLLQQQNATIGVGGYFEDRSIYRRSTHFEGEAESRNLHLGVDVWLDDGVAVFTPIDAIVHSFQDNNNFGDYGPTIILQHELEGITFYTLYGHLSRTSLEGLTVGKHFSKGQKIAEVGPYPENGDWPPHLHFQVMSSMGDKKGDFPGVAAQSDRSKYASLCPNPNLILQSRHLSF</sequence>
<organism evidence="2 3">
    <name type="scientific">Pontibacter rugosus</name>
    <dbReference type="NCBI Taxonomy" id="1745966"/>
    <lineage>
        <taxon>Bacteria</taxon>
        <taxon>Pseudomonadati</taxon>
        <taxon>Bacteroidota</taxon>
        <taxon>Cytophagia</taxon>
        <taxon>Cytophagales</taxon>
        <taxon>Hymenobacteraceae</taxon>
        <taxon>Pontibacter</taxon>
    </lineage>
</organism>
<dbReference type="Pfam" id="PF01551">
    <property type="entry name" value="Peptidase_M23"/>
    <property type="match status" value="1"/>
</dbReference>
<dbReference type="InterPro" id="IPR011055">
    <property type="entry name" value="Dup_hybrid_motif"/>
</dbReference>
<evidence type="ECO:0000313" key="3">
    <source>
        <dbReference type="Proteomes" id="UP001597094"/>
    </source>
</evidence>
<reference evidence="3" key="1">
    <citation type="journal article" date="2019" name="Int. J. Syst. Evol. Microbiol.">
        <title>The Global Catalogue of Microorganisms (GCM) 10K type strain sequencing project: providing services to taxonomists for standard genome sequencing and annotation.</title>
        <authorList>
            <consortium name="The Broad Institute Genomics Platform"/>
            <consortium name="The Broad Institute Genome Sequencing Center for Infectious Disease"/>
            <person name="Wu L."/>
            <person name="Ma J."/>
        </authorList>
    </citation>
    <scope>NUCLEOTIDE SEQUENCE [LARGE SCALE GENOMIC DNA]</scope>
    <source>
        <strain evidence="3">JCM 31319</strain>
    </source>
</reference>
<dbReference type="Gene3D" id="2.70.70.10">
    <property type="entry name" value="Glucose Permease (Domain IIA)"/>
    <property type="match status" value="1"/>
</dbReference>
<name>A0ABW3SSH6_9BACT</name>
<dbReference type="InterPro" id="IPR050570">
    <property type="entry name" value="Cell_wall_metabolism_enzyme"/>
</dbReference>
<evidence type="ECO:0000313" key="2">
    <source>
        <dbReference type="EMBL" id="MFD1187515.1"/>
    </source>
</evidence>
<keyword evidence="3" id="KW-1185">Reference proteome</keyword>
<dbReference type="PANTHER" id="PTHR21666:SF270">
    <property type="entry name" value="MUREIN HYDROLASE ACTIVATOR ENVC"/>
    <property type="match status" value="1"/>
</dbReference>
<feature type="domain" description="M23ase beta-sheet core" evidence="1">
    <location>
        <begin position="96"/>
        <end position="194"/>
    </location>
</feature>
<dbReference type="PANTHER" id="PTHR21666">
    <property type="entry name" value="PEPTIDASE-RELATED"/>
    <property type="match status" value="1"/>
</dbReference>
<protein>
    <submittedName>
        <fullName evidence="2">Peptidoglycan DD-metalloendopeptidase family protein</fullName>
    </submittedName>
</protein>
<gene>
    <name evidence="2" type="ORF">ACFQ2O_14955</name>
</gene>
<dbReference type="Proteomes" id="UP001597094">
    <property type="component" value="Unassembled WGS sequence"/>
</dbReference>
<dbReference type="RefSeq" id="WP_377529182.1">
    <property type="nucleotide sequence ID" value="NZ_JBHTLD010000149.1"/>
</dbReference>
<dbReference type="CDD" id="cd12797">
    <property type="entry name" value="M23_peptidase"/>
    <property type="match status" value="1"/>
</dbReference>
<dbReference type="SUPFAM" id="SSF51261">
    <property type="entry name" value="Duplicated hybrid motif"/>
    <property type="match status" value="1"/>
</dbReference>